<dbReference type="Gene3D" id="1.10.439.10">
    <property type="entry name" value="Penicillin Amidohydrolase, domain 1"/>
    <property type="match status" value="1"/>
</dbReference>
<dbReference type="PANTHER" id="PTHR34218:SF3">
    <property type="entry name" value="ACYL-HOMOSERINE LACTONE ACYLASE PVDQ"/>
    <property type="match status" value="1"/>
</dbReference>
<evidence type="ECO:0000256" key="6">
    <source>
        <dbReference type="SAM" id="SignalP"/>
    </source>
</evidence>
<dbReference type="RefSeq" id="WP_062761475.1">
    <property type="nucleotide sequence ID" value="NZ_CP121043.1"/>
</dbReference>
<feature type="region of interest" description="Disordered" evidence="5">
    <location>
        <begin position="182"/>
        <end position="202"/>
    </location>
</feature>
<dbReference type="GeneID" id="97239577"/>
<evidence type="ECO:0000256" key="5">
    <source>
        <dbReference type="SAM" id="MobiDB-lite"/>
    </source>
</evidence>
<evidence type="ECO:0000313" key="7">
    <source>
        <dbReference type="EMBL" id="KYO57497.1"/>
    </source>
</evidence>
<dbReference type="AlphaFoldDB" id="A0A161PZM6"/>
<dbReference type="Pfam" id="PF01804">
    <property type="entry name" value="Penicil_amidase"/>
    <property type="match status" value="1"/>
</dbReference>
<dbReference type="Gene3D" id="1.10.1400.10">
    <property type="match status" value="1"/>
</dbReference>
<reference evidence="7 8" key="1">
    <citation type="submission" date="2015-12" db="EMBL/GenBank/DDBJ databases">
        <title>Genome sequence of Tistrella mobilis MCCC 1A02139.</title>
        <authorList>
            <person name="Lu L."/>
            <person name="Lai Q."/>
            <person name="Shao Z."/>
            <person name="Qian P."/>
        </authorList>
    </citation>
    <scope>NUCLEOTIDE SEQUENCE [LARGE SCALE GENOMIC DNA]</scope>
    <source>
        <strain evidence="7 8">MCCC 1A02139</strain>
    </source>
</reference>
<dbReference type="Proteomes" id="UP000075787">
    <property type="component" value="Unassembled WGS sequence"/>
</dbReference>
<comment type="similarity">
    <text evidence="1">Belongs to the peptidase S45 family.</text>
</comment>
<dbReference type="InterPro" id="IPR043147">
    <property type="entry name" value="Penicillin_amidase_A-knob"/>
</dbReference>
<dbReference type="Gene3D" id="2.30.120.10">
    <property type="match status" value="1"/>
</dbReference>
<feature type="chain" id="PRO_5007824911" description="Acylase" evidence="6">
    <location>
        <begin position="25"/>
        <end position="760"/>
    </location>
</feature>
<evidence type="ECO:0000256" key="4">
    <source>
        <dbReference type="ARBA" id="ARBA00023145"/>
    </source>
</evidence>
<dbReference type="InterPro" id="IPR029055">
    <property type="entry name" value="Ntn_hydrolases_N"/>
</dbReference>
<feature type="compositionally biased region" description="Low complexity" evidence="5">
    <location>
        <begin position="182"/>
        <end position="196"/>
    </location>
</feature>
<feature type="signal peptide" evidence="6">
    <location>
        <begin position="1"/>
        <end position="24"/>
    </location>
</feature>
<comment type="caution">
    <text evidence="7">The sequence shown here is derived from an EMBL/GenBank/DDBJ whole genome shotgun (WGS) entry which is preliminary data.</text>
</comment>
<dbReference type="GO" id="GO:0016811">
    <property type="term" value="F:hydrolase activity, acting on carbon-nitrogen (but not peptide) bonds, in linear amides"/>
    <property type="evidence" value="ECO:0007669"/>
    <property type="project" value="InterPro"/>
</dbReference>
<keyword evidence="4" id="KW-0865">Zymogen</keyword>
<evidence type="ECO:0000256" key="2">
    <source>
        <dbReference type="ARBA" id="ARBA00022729"/>
    </source>
</evidence>
<evidence type="ECO:0000256" key="1">
    <source>
        <dbReference type="ARBA" id="ARBA00006586"/>
    </source>
</evidence>
<evidence type="ECO:0000313" key="8">
    <source>
        <dbReference type="Proteomes" id="UP000075787"/>
    </source>
</evidence>
<dbReference type="InterPro" id="IPR023343">
    <property type="entry name" value="Penicillin_amidase_dom1"/>
</dbReference>
<protein>
    <recommendedName>
        <fullName evidence="9">Acylase</fullName>
    </recommendedName>
</protein>
<dbReference type="PANTHER" id="PTHR34218">
    <property type="entry name" value="PEPTIDASE S45 PENICILLIN AMIDASE"/>
    <property type="match status" value="1"/>
</dbReference>
<evidence type="ECO:0000256" key="3">
    <source>
        <dbReference type="ARBA" id="ARBA00022801"/>
    </source>
</evidence>
<keyword evidence="3" id="KW-0378">Hydrolase</keyword>
<keyword evidence="2 6" id="KW-0732">Signal</keyword>
<proteinExistence type="inferred from homology"/>
<dbReference type="Gene3D" id="3.60.20.10">
    <property type="entry name" value="Glutamine Phosphoribosylpyrophosphate, subunit 1, domain 1"/>
    <property type="match status" value="1"/>
</dbReference>
<dbReference type="InterPro" id="IPR043146">
    <property type="entry name" value="Penicillin_amidase_N_B-knob"/>
</dbReference>
<dbReference type="EMBL" id="LPZR01000019">
    <property type="protein sequence ID" value="KYO57497.1"/>
    <property type="molecule type" value="Genomic_DNA"/>
</dbReference>
<sequence>MPFSPLRLLTAALCLTLLPATIHAREVVITTTAHSIPHILAPDLEAAGYGAGYAYAAAGNACLLADALVTVRGERSLVFGPEAQVNLVAGRVSNLVSDSFFRAYLDDARLTIADPDADALIRGYAAGYNRFLADTDPQALPEACRGAAWVTPATPADLRRLLGERAIQAGGGRFVEAIATAAPPDTHPAPQAATDPLAPPPTLASNGYALGGDLTADGGGLLLGNPHFPWEGGLRFFALHVTVPGVIDVMGATLAPIPLPAIGFNARFAWTHTVSTSQRFVLHELRLVPGDPTAYLVDGVAEPMVPRDIVIPVRGTDGRVTTVTRRLWESRFGAVLAMPARGLPWTADTAWAITDPERSDSRLVAQWLRLGQAGSVAEGQAALIATRGTPWINTLMADAAGVAGYADLTGVPPVTDALAQACAPSARAAAIAAAARITILAGDRAACAVPGLMPADRMPVRNSHRLFMNANDSYWLSDPEAPLTGLPAILGPTGVPQRLRTRMSARQLGELTGRPGPAIAPSDLEAMLFSERNLAADLALDAVLTGCAGQPDLAEACAVLARWDRTSAPDARGAGLFRQLWRRLGADPGRSGGFWSVPFDPARPFDTPRAPDAHDRATADLLRGALRQAVADIRAAGLALDAPLGAFQQRLGIALRGGDDAEGMLDNLGLGPLGPGGFDTTSPYGTSWVQLVRWRRLADGSTEPVARGLLTYGQSADPASPLHTDQTRLYAAGELVDLPFTAAAIAADPGLTQQVLDLPD</sequence>
<organism evidence="7 8">
    <name type="scientific">Tistrella mobilis</name>
    <dbReference type="NCBI Taxonomy" id="171437"/>
    <lineage>
        <taxon>Bacteria</taxon>
        <taxon>Pseudomonadati</taxon>
        <taxon>Pseudomonadota</taxon>
        <taxon>Alphaproteobacteria</taxon>
        <taxon>Geminicoccales</taxon>
        <taxon>Geminicoccaceae</taxon>
        <taxon>Tistrella</taxon>
    </lineage>
</organism>
<accession>A0A161PZM6</accession>
<dbReference type="SUPFAM" id="SSF56235">
    <property type="entry name" value="N-terminal nucleophile aminohydrolases (Ntn hydrolases)"/>
    <property type="match status" value="1"/>
</dbReference>
<dbReference type="InterPro" id="IPR002692">
    <property type="entry name" value="S45"/>
</dbReference>
<evidence type="ECO:0008006" key="9">
    <source>
        <dbReference type="Google" id="ProtNLM"/>
    </source>
</evidence>
<name>A0A161PZM6_9PROT</name>
<dbReference type="GO" id="GO:0017000">
    <property type="term" value="P:antibiotic biosynthetic process"/>
    <property type="evidence" value="ECO:0007669"/>
    <property type="project" value="InterPro"/>
</dbReference>
<gene>
    <name evidence="7" type="ORF">AUP44_19900</name>
</gene>
<dbReference type="OrthoDB" id="9760084at2"/>